<evidence type="ECO:0000313" key="1">
    <source>
        <dbReference type="EMBL" id="GAA0041609.1"/>
    </source>
</evidence>
<name>A0ABC9VJW9_LACAM</name>
<evidence type="ECO:0000313" key="2">
    <source>
        <dbReference type="Proteomes" id="UP001437574"/>
    </source>
</evidence>
<comment type="caution">
    <text evidence="1">The sequence shown here is derived from an EMBL/GenBank/DDBJ whole genome shotgun (WGS) entry which is preliminary data.</text>
</comment>
<sequence>MSDVIAETSNFVKQTNGKPFSNFSRTMKLTSSEEVKYPYYLSFETEETLLDLSELLSTLEIPVREIKHVDEKTIVVTEEISRRQLQDLAIQDKYLRASYKIL</sequence>
<proteinExistence type="predicted"/>
<dbReference type="AlphaFoldDB" id="A0ABC9VJW9"/>
<dbReference type="Proteomes" id="UP001437574">
    <property type="component" value="Unassembled WGS sequence"/>
</dbReference>
<protein>
    <submittedName>
        <fullName evidence="1">Uncharacterized protein</fullName>
    </submittedName>
</protein>
<dbReference type="EMBL" id="BAAAAK010000001">
    <property type="protein sequence ID" value="GAA0041609.1"/>
    <property type="molecule type" value="Genomic_DNA"/>
</dbReference>
<dbReference type="RefSeq" id="WP_231575984.1">
    <property type="nucleotide sequence ID" value="NZ_BAAAAK010000001.1"/>
</dbReference>
<reference evidence="1 2" key="1">
    <citation type="journal article" date="2024" name="Int. J. Syst. Evol. Microbiol.">
        <title>Proposal of Lactobacillus amylovorus subsp. animalis subsp. nov. and an emended description of Lactobacillus amylovorus.</title>
        <authorList>
            <person name="Yamane K."/>
            <person name="Tanizawa Y."/>
            <person name="Kobayashi H."/>
            <person name="Kamizono T."/>
            <person name="Kojima Y."/>
            <person name="Takagi H."/>
            <person name="Tohno M."/>
        </authorList>
    </citation>
    <scope>NUCLEOTIDE SEQUENCE [LARGE SCALE GENOMIC DNA]</scope>
    <source>
        <strain evidence="1 2">TKL145</strain>
    </source>
</reference>
<accession>A0ABC9VJW9</accession>
<gene>
    <name evidence="1" type="ORF">LATKL145_00190</name>
</gene>
<organism evidence="1 2">
    <name type="scientific">Lactobacillus amylovorus subsp. animalium</name>
    <dbReference type="NCBI Taxonomy" id="3378536"/>
    <lineage>
        <taxon>Bacteria</taxon>
        <taxon>Bacillati</taxon>
        <taxon>Bacillota</taxon>
        <taxon>Bacilli</taxon>
        <taxon>Lactobacillales</taxon>
        <taxon>Lactobacillaceae</taxon>
        <taxon>Lactobacillus</taxon>
    </lineage>
</organism>
<reference evidence="2" key="2">
    <citation type="submission" date="2024-01" db="EMBL/GenBank/DDBJ databases">
        <title>Draft genome sequence of Lactobacillus amylovorus strain TKL145.</title>
        <authorList>
            <person name="Tohno M."/>
            <person name="Tanizawa Y."/>
        </authorList>
    </citation>
    <scope>NUCLEOTIDE SEQUENCE [LARGE SCALE GENOMIC DNA]</scope>
    <source>
        <strain evidence="2">TKL145</strain>
    </source>
</reference>